<keyword evidence="1" id="KW-0805">Transcription regulation</keyword>
<organism evidence="5 6">
    <name type="scientific">Mycobacterium ulcerans subsp. shinshuense</name>
    <dbReference type="NCBI Taxonomy" id="1124626"/>
    <lineage>
        <taxon>Bacteria</taxon>
        <taxon>Bacillati</taxon>
        <taxon>Actinomycetota</taxon>
        <taxon>Actinomycetes</taxon>
        <taxon>Mycobacteriales</taxon>
        <taxon>Mycobacteriaceae</taxon>
        <taxon>Mycobacterium</taxon>
        <taxon>Mycobacterium ulcerans group</taxon>
    </lineage>
</organism>
<dbReference type="Gene3D" id="1.20.120.530">
    <property type="entry name" value="GntR ligand-binding domain-like"/>
    <property type="match status" value="1"/>
</dbReference>
<dbReference type="Pfam" id="PF00392">
    <property type="entry name" value="GntR"/>
    <property type="match status" value="1"/>
</dbReference>
<evidence type="ECO:0000256" key="1">
    <source>
        <dbReference type="ARBA" id="ARBA00023015"/>
    </source>
</evidence>
<evidence type="ECO:0000313" key="6">
    <source>
        <dbReference type="Proteomes" id="UP000218067"/>
    </source>
</evidence>
<feature type="domain" description="HTH gntR-type" evidence="4">
    <location>
        <begin position="7"/>
        <end position="74"/>
    </location>
</feature>
<dbReference type="SUPFAM" id="SSF48008">
    <property type="entry name" value="GntR ligand-binding domain-like"/>
    <property type="match status" value="1"/>
</dbReference>
<dbReference type="GO" id="GO:0003677">
    <property type="term" value="F:DNA binding"/>
    <property type="evidence" value="ECO:0007669"/>
    <property type="project" value="UniProtKB-KW"/>
</dbReference>
<dbReference type="SMART" id="SM00345">
    <property type="entry name" value="HTH_GNTR"/>
    <property type="match status" value="1"/>
</dbReference>
<protein>
    <submittedName>
        <fullName evidence="5">GntR family transcriptional regulator</fullName>
    </submittedName>
</protein>
<dbReference type="Proteomes" id="UP000218067">
    <property type="component" value="Chromosome"/>
</dbReference>
<sequence length="254" mass="28527">MPKKYGVKEKDQVVAHLLNLILTGKLRSGDRVDRNEIAGSLGVSRVPIQEALVQLEHDGVVSTRYHRGAFVERFDQSTVLEHYELEGVLNGMASARTAANPTPRILGELDGLMRTLRAAKDARIFAELTSEYRRTINEEYAGPRLQALIRASQNLIPGAFWASYQYRREDMLPFYEDEHSAIHRRDPHAARAACSGRSELMAQTMLTELFRRQVFTPHEQACRNNGHATAAPVAPLPSRPKIVVETPEATRLAF</sequence>
<dbReference type="AlphaFoldDB" id="A0A1B4XXE2"/>
<evidence type="ECO:0000256" key="2">
    <source>
        <dbReference type="ARBA" id="ARBA00023125"/>
    </source>
</evidence>
<dbReference type="PANTHER" id="PTHR43537">
    <property type="entry name" value="TRANSCRIPTIONAL REGULATOR, GNTR FAMILY"/>
    <property type="match status" value="1"/>
</dbReference>
<dbReference type="SUPFAM" id="SSF46785">
    <property type="entry name" value="Winged helix' DNA-binding domain"/>
    <property type="match status" value="1"/>
</dbReference>
<gene>
    <name evidence="5" type="ORF">SHTP_0061</name>
</gene>
<evidence type="ECO:0000256" key="3">
    <source>
        <dbReference type="ARBA" id="ARBA00023163"/>
    </source>
</evidence>
<dbReference type="GO" id="GO:0003700">
    <property type="term" value="F:DNA-binding transcription factor activity"/>
    <property type="evidence" value="ECO:0007669"/>
    <property type="project" value="InterPro"/>
</dbReference>
<name>A0A1B4XXE2_MYCUL</name>
<reference evidence="5 6" key="1">
    <citation type="submission" date="2016-08" db="EMBL/GenBank/DDBJ databases">
        <title>Complete genome sequence of Mycobacterium shinshuense, a subspecies of M. ulcerans.</title>
        <authorList>
            <person name="Yoshida M."/>
            <person name="Ogura Y."/>
            <person name="Hayashi T."/>
            <person name="Hoshino Y."/>
        </authorList>
    </citation>
    <scope>NUCLEOTIDE SEQUENCE [LARGE SCALE GENOMIC DNA]</scope>
    <source>
        <strain evidence="6">ATCC 33728</strain>
    </source>
</reference>
<dbReference type="GeneID" id="93434745"/>
<dbReference type="InterPro" id="IPR008920">
    <property type="entry name" value="TF_FadR/GntR_C"/>
</dbReference>
<evidence type="ECO:0000259" key="4">
    <source>
        <dbReference type="PROSITE" id="PS50949"/>
    </source>
</evidence>
<accession>A0A1B4XXE2</accession>
<keyword evidence="2" id="KW-0238">DNA-binding</keyword>
<dbReference type="InterPro" id="IPR036390">
    <property type="entry name" value="WH_DNA-bd_sf"/>
</dbReference>
<keyword evidence="3" id="KW-0804">Transcription</keyword>
<proteinExistence type="predicted"/>
<dbReference type="EMBL" id="AP017624">
    <property type="protein sequence ID" value="BAV39475.1"/>
    <property type="molecule type" value="Genomic_DNA"/>
</dbReference>
<dbReference type="PROSITE" id="PS50949">
    <property type="entry name" value="HTH_GNTR"/>
    <property type="match status" value="1"/>
</dbReference>
<dbReference type="InterPro" id="IPR000524">
    <property type="entry name" value="Tscrpt_reg_HTH_GntR"/>
</dbReference>
<dbReference type="PANTHER" id="PTHR43537:SF45">
    <property type="entry name" value="GNTR FAMILY REGULATORY PROTEIN"/>
    <property type="match status" value="1"/>
</dbReference>
<dbReference type="Gene3D" id="1.10.10.10">
    <property type="entry name" value="Winged helix-like DNA-binding domain superfamily/Winged helix DNA-binding domain"/>
    <property type="match status" value="1"/>
</dbReference>
<evidence type="ECO:0000313" key="5">
    <source>
        <dbReference type="EMBL" id="BAV39475.1"/>
    </source>
</evidence>
<dbReference type="CDD" id="cd07377">
    <property type="entry name" value="WHTH_GntR"/>
    <property type="match status" value="1"/>
</dbReference>
<dbReference type="InterPro" id="IPR036388">
    <property type="entry name" value="WH-like_DNA-bd_sf"/>
</dbReference>
<dbReference type="RefSeq" id="WP_096369442.1">
    <property type="nucleotide sequence ID" value="NZ_AP017624.1"/>
</dbReference>